<dbReference type="InterPro" id="IPR015424">
    <property type="entry name" value="PyrdxlP-dep_Trfase"/>
</dbReference>
<accession>A0A4R5CDU7</accession>
<dbReference type="InterPro" id="IPR000262">
    <property type="entry name" value="FMN-dep_DH"/>
</dbReference>
<evidence type="ECO:0000256" key="5">
    <source>
        <dbReference type="ARBA" id="ARBA00024042"/>
    </source>
</evidence>
<dbReference type="CDD" id="cd00609">
    <property type="entry name" value="AAT_like"/>
    <property type="match status" value="1"/>
</dbReference>
<dbReference type="InterPro" id="IPR037396">
    <property type="entry name" value="FMN_HAD"/>
</dbReference>
<reference evidence="7 8" key="1">
    <citation type="submission" date="2019-03" db="EMBL/GenBank/DDBJ databases">
        <title>Draft genome sequences of novel Actinobacteria.</title>
        <authorList>
            <person name="Sahin N."/>
            <person name="Ay H."/>
            <person name="Saygin H."/>
        </authorList>
    </citation>
    <scope>NUCLEOTIDE SEQUENCE [LARGE SCALE GENOMIC DNA]</scope>
    <source>
        <strain evidence="7 8">H3C3</strain>
    </source>
</reference>
<dbReference type="GO" id="GO:0008483">
    <property type="term" value="F:transaminase activity"/>
    <property type="evidence" value="ECO:0007669"/>
    <property type="project" value="UniProtKB-KW"/>
</dbReference>
<dbReference type="InterPro" id="IPR008259">
    <property type="entry name" value="FMN_hydac_DH_AS"/>
</dbReference>
<dbReference type="InterPro" id="IPR013785">
    <property type="entry name" value="Aldolase_TIM"/>
</dbReference>
<dbReference type="PROSITE" id="PS51349">
    <property type="entry name" value="FMN_HYDROXY_ACID_DH_2"/>
    <property type="match status" value="1"/>
</dbReference>
<keyword evidence="7" id="KW-0032">Aminotransferase</keyword>
<evidence type="ECO:0000256" key="3">
    <source>
        <dbReference type="ARBA" id="ARBA00022643"/>
    </source>
</evidence>
<dbReference type="InterPro" id="IPR012133">
    <property type="entry name" value="Alpha-hydoxy_acid_DH_FMN"/>
</dbReference>
<dbReference type="CDD" id="cd02809">
    <property type="entry name" value="alpha_hydroxyacid_oxid_FMN"/>
    <property type="match status" value="1"/>
</dbReference>
<dbReference type="SUPFAM" id="SSF51395">
    <property type="entry name" value="FMN-linked oxidoreductases"/>
    <property type="match status" value="1"/>
</dbReference>
<dbReference type="GO" id="GO:0016614">
    <property type="term" value="F:oxidoreductase activity, acting on CH-OH group of donors"/>
    <property type="evidence" value="ECO:0007669"/>
    <property type="project" value="UniProtKB-ARBA"/>
</dbReference>
<dbReference type="Pfam" id="PF01070">
    <property type="entry name" value="FMN_dh"/>
    <property type="match status" value="1"/>
</dbReference>
<name>A0A4R5CDU7_9ACTN</name>
<protein>
    <submittedName>
        <fullName evidence="7">Aminotransferase class I/II-fold pyridoxal phosphate-dependent enzyme</fullName>
    </submittedName>
</protein>
<evidence type="ECO:0000313" key="8">
    <source>
        <dbReference type="Proteomes" id="UP000294513"/>
    </source>
</evidence>
<dbReference type="OrthoDB" id="199743at2"/>
<dbReference type="Proteomes" id="UP000294513">
    <property type="component" value="Unassembled WGS sequence"/>
</dbReference>
<keyword evidence="8" id="KW-1185">Reference proteome</keyword>
<dbReference type="InterPro" id="IPR015421">
    <property type="entry name" value="PyrdxlP-dep_Trfase_major"/>
</dbReference>
<dbReference type="SUPFAM" id="SSF53383">
    <property type="entry name" value="PLP-dependent transferases"/>
    <property type="match status" value="1"/>
</dbReference>
<dbReference type="PROSITE" id="PS00557">
    <property type="entry name" value="FMN_HYDROXY_ACID_DH_1"/>
    <property type="match status" value="1"/>
</dbReference>
<keyword evidence="7" id="KW-0808">Transferase</keyword>
<keyword evidence="3" id="KW-0288">FMN</keyword>
<evidence type="ECO:0000256" key="1">
    <source>
        <dbReference type="ARBA" id="ARBA00001917"/>
    </source>
</evidence>
<dbReference type="GO" id="GO:0010181">
    <property type="term" value="F:FMN binding"/>
    <property type="evidence" value="ECO:0007669"/>
    <property type="project" value="InterPro"/>
</dbReference>
<dbReference type="AlphaFoldDB" id="A0A4R5CDU7"/>
<proteinExistence type="inferred from homology"/>
<sequence>MNQISRVRGLRPRRWSRVREHQPLDPAIGATGRTAEAQGHLPTAFARLARARTSPAVWDFIEGGAGEERTVAANRRAFDEVALLPRVLGGVTEPDTTVRVLDRIWRAPIAVAPLAYQTLLHPEGELATVRGAMEAGAPVIVSTFAGRRLEDLAADAAGAPLWLQLYCFRDRDITQRLVARAEEAGFEALVLTVDAPRLGRRGRDPRNEFRLPPGVVPANLPSGDYASPWDHARLALDPALDWTVIDWIRSISSLPVLVKGVLSPADAALAVGAGVDGLVVSNHGGRQLDGAPATLRALPAVVEAVAGRCPVLLDGGVRRGGDVLAAVALGAAGVLVGRPVLHALAAGGGDGVAAMLEAVVEDLVEAMVLTGTASIANAGPDLIATPGTARIPGPRPGRRALNMSGNRNGELQKAELHPSLSDPMLETMNFLNEIVWKYPDAISFAPGRPFPGFFDVEQVFGATRRYLRHLAERGDTPDEIRESVYQYGPAAGQIRELIAASLAAEEGMSVAPESIVVTVGCQEALVLALRALFAGPDDVLLVASPCYVGLTGAARLLDIPILTVPETVDGLSATDLDSSIRAELSAGRRPRACYVVPDHSNPSGSMMPLQARRDLLDVAARYGVLILEDSPYRLVSAGQRLPTLKALDRHRVVVHIGSYSKTLFPGARVGFVVADQAVHGPDGRTGLLADELAKVKSMITVNTPSLSQAAVAGMLLEADHRPGELNRPAAAHYKECLQTMLGQFRERFPPERAVRLGVEWNEPSGGFFLSLRVPFQADNAALSRSADRHGVIWTPMSYFYPDGGGERTIRLSFSYLTPALIKDGMTRLVEFIETESAAGFR</sequence>
<dbReference type="Pfam" id="PF00155">
    <property type="entry name" value="Aminotran_1_2"/>
    <property type="match status" value="1"/>
</dbReference>
<dbReference type="Gene3D" id="3.90.1150.10">
    <property type="entry name" value="Aspartate Aminotransferase, domain 1"/>
    <property type="match status" value="1"/>
</dbReference>
<dbReference type="FunFam" id="3.20.20.70:FF:000029">
    <property type="entry name" value="L-lactate dehydrogenase"/>
    <property type="match status" value="1"/>
</dbReference>
<feature type="domain" description="FMN hydroxy acid dehydrogenase" evidence="6">
    <location>
        <begin position="34"/>
        <end position="388"/>
    </location>
</feature>
<comment type="caution">
    <text evidence="7">The sequence shown here is derived from an EMBL/GenBank/DDBJ whole genome shotgun (WGS) entry which is preliminary data.</text>
</comment>
<dbReference type="GO" id="GO:0030170">
    <property type="term" value="F:pyridoxal phosphate binding"/>
    <property type="evidence" value="ECO:0007669"/>
    <property type="project" value="InterPro"/>
</dbReference>
<dbReference type="InterPro" id="IPR015422">
    <property type="entry name" value="PyrdxlP-dep_Trfase_small"/>
</dbReference>
<evidence type="ECO:0000256" key="4">
    <source>
        <dbReference type="ARBA" id="ARBA00023002"/>
    </source>
</evidence>
<comment type="cofactor">
    <cofactor evidence="1">
        <name>FMN</name>
        <dbReference type="ChEBI" id="CHEBI:58210"/>
    </cofactor>
</comment>
<dbReference type="Gene3D" id="3.40.640.10">
    <property type="entry name" value="Type I PLP-dependent aspartate aminotransferase-like (Major domain)"/>
    <property type="match status" value="1"/>
</dbReference>
<evidence type="ECO:0000259" key="6">
    <source>
        <dbReference type="PROSITE" id="PS51349"/>
    </source>
</evidence>
<dbReference type="Gene3D" id="3.20.20.70">
    <property type="entry name" value="Aldolase class I"/>
    <property type="match status" value="1"/>
</dbReference>
<dbReference type="EMBL" id="SMKU01000012">
    <property type="protein sequence ID" value="TDD95354.1"/>
    <property type="molecule type" value="Genomic_DNA"/>
</dbReference>
<dbReference type="PANTHER" id="PTHR10578">
    <property type="entry name" value="S -2-HYDROXY-ACID OXIDASE-RELATED"/>
    <property type="match status" value="1"/>
</dbReference>
<organism evidence="7 8">
    <name type="scientific">Actinomadura rubrisoli</name>
    <dbReference type="NCBI Taxonomy" id="2530368"/>
    <lineage>
        <taxon>Bacteria</taxon>
        <taxon>Bacillati</taxon>
        <taxon>Actinomycetota</taxon>
        <taxon>Actinomycetes</taxon>
        <taxon>Streptosporangiales</taxon>
        <taxon>Thermomonosporaceae</taxon>
        <taxon>Actinomadura</taxon>
    </lineage>
</organism>
<keyword evidence="4" id="KW-0560">Oxidoreductase</keyword>
<gene>
    <name evidence="7" type="ORF">E1298_05115</name>
</gene>
<evidence type="ECO:0000313" key="7">
    <source>
        <dbReference type="EMBL" id="TDD95354.1"/>
    </source>
</evidence>
<keyword evidence="2" id="KW-0285">Flavoprotein</keyword>
<evidence type="ECO:0000256" key="2">
    <source>
        <dbReference type="ARBA" id="ARBA00022630"/>
    </source>
</evidence>
<dbReference type="PANTHER" id="PTHR10578:SF107">
    <property type="entry name" value="2-HYDROXYACID OXIDASE 1"/>
    <property type="match status" value="1"/>
</dbReference>
<comment type="similarity">
    <text evidence="5">Belongs to the FMN-dependent alpha-hydroxy acid dehydrogenase family.</text>
</comment>
<dbReference type="InterPro" id="IPR004839">
    <property type="entry name" value="Aminotransferase_I/II_large"/>
</dbReference>